<evidence type="ECO:0000256" key="13">
    <source>
        <dbReference type="RuleBase" id="RU361168"/>
    </source>
</evidence>
<keyword evidence="11" id="KW-0325">Glycoprotein</keyword>
<evidence type="ECO:0000256" key="3">
    <source>
        <dbReference type="ARBA" id="ARBA00004613"/>
    </source>
</evidence>
<comment type="similarity">
    <text evidence="4 13">Belongs to the glycosyl hydrolase 27 family.</text>
</comment>
<evidence type="ECO:0000259" key="15">
    <source>
        <dbReference type="Pfam" id="PF00652"/>
    </source>
</evidence>
<comment type="subcellular location">
    <subcellularLocation>
        <location evidence="3">Secreted</location>
    </subcellularLocation>
</comment>
<dbReference type="PANTHER" id="PTHR11452:SF91">
    <property type="entry name" value="ALPHA-GALACTOSIDASE A-RELATED"/>
    <property type="match status" value="1"/>
</dbReference>
<comment type="function">
    <text evidence="2">Hydrolyzes a variety of simple alpha-D-galactoside as well as more complex molecules such as oligosaccharides and polysaccharides.</text>
</comment>
<accession>A0A2C5Z3F7</accession>
<evidence type="ECO:0000256" key="10">
    <source>
        <dbReference type="ARBA" id="ARBA00023157"/>
    </source>
</evidence>
<evidence type="ECO:0000256" key="9">
    <source>
        <dbReference type="ARBA" id="ARBA00022801"/>
    </source>
</evidence>
<dbReference type="InterPro" id="IPR035992">
    <property type="entry name" value="Ricin_B-like_lectins"/>
</dbReference>
<dbReference type="STRING" id="2004952.A0A2C5Z3F7"/>
<dbReference type="EMBL" id="NJES01000167">
    <property type="protein sequence ID" value="PHH76365.1"/>
    <property type="molecule type" value="Genomic_DNA"/>
</dbReference>
<evidence type="ECO:0000256" key="1">
    <source>
        <dbReference type="ARBA" id="ARBA00001255"/>
    </source>
</evidence>
<dbReference type="Pfam" id="PF17801">
    <property type="entry name" value="Melibiase_C"/>
    <property type="match status" value="1"/>
</dbReference>
<evidence type="ECO:0000256" key="14">
    <source>
        <dbReference type="SAM" id="SignalP"/>
    </source>
</evidence>
<dbReference type="EC" id="3.2.1.22" evidence="5 13"/>
<dbReference type="InterPro" id="IPR017853">
    <property type="entry name" value="GH"/>
</dbReference>
<keyword evidence="18" id="KW-1185">Reference proteome</keyword>
<dbReference type="PROSITE" id="PS50231">
    <property type="entry name" value="RICIN_B_LECTIN"/>
    <property type="match status" value="1"/>
</dbReference>
<evidence type="ECO:0000256" key="5">
    <source>
        <dbReference type="ARBA" id="ARBA00012755"/>
    </source>
</evidence>
<evidence type="ECO:0000256" key="12">
    <source>
        <dbReference type="ARBA" id="ARBA00023295"/>
    </source>
</evidence>
<keyword evidence="9 13" id="KW-0378">Hydrolase</keyword>
<evidence type="ECO:0000256" key="6">
    <source>
        <dbReference type="ARBA" id="ARBA00022525"/>
    </source>
</evidence>
<comment type="catalytic activity">
    <reaction evidence="1 13">
        <text>Hydrolysis of terminal, non-reducing alpha-D-galactose residues in alpha-D-galactosides, including galactose oligosaccharides, galactomannans and galactolipids.</text>
        <dbReference type="EC" id="3.2.1.22"/>
    </reaction>
</comment>
<dbReference type="PRINTS" id="PR00740">
    <property type="entry name" value="GLHYDRLASE27"/>
</dbReference>
<protein>
    <recommendedName>
        <fullName evidence="5 13">Alpha-galactosidase</fullName>
        <ecNumber evidence="5 13">3.2.1.22</ecNumber>
    </recommendedName>
    <alternativeName>
        <fullName evidence="13">Melibiase</fullName>
    </alternativeName>
</protein>
<dbReference type="Gene3D" id="2.80.10.50">
    <property type="match status" value="1"/>
</dbReference>
<dbReference type="InterPro" id="IPR013785">
    <property type="entry name" value="Aldolase_TIM"/>
</dbReference>
<gene>
    <name evidence="17" type="ORF">CDD80_1576</name>
</gene>
<keyword evidence="6" id="KW-0964">Secreted</keyword>
<dbReference type="SUPFAM" id="SSF50370">
    <property type="entry name" value="Ricin B-like lectins"/>
    <property type="match status" value="1"/>
</dbReference>
<feature type="signal peptide" evidence="14">
    <location>
        <begin position="1"/>
        <end position="20"/>
    </location>
</feature>
<dbReference type="OrthoDB" id="5795902at2759"/>
<evidence type="ECO:0000256" key="11">
    <source>
        <dbReference type="ARBA" id="ARBA00023180"/>
    </source>
</evidence>
<proteinExistence type="inferred from homology"/>
<sequence length="558" mass="62055">MQRPIWFLALAAALVNPSSATPAERLLPLPPMGFNNWARYQTNISESIFVEAAEAMVRAGLLAARYNRINLDDAWSTTARAASRSLVWDAVKFPRGFPWLTQHLKSMGFLPGIYSDSGSLSCGGYPGSLDYEDVDLKDFTNWGFKFLKMDGCNLPDGSEGTYHSIYGRWNRLLSESNSNIIFSDSAPAYFSNVPDLTNWYAAIGWAREYGHLARHSGDITTYPQGRSWDTVMFIYRQHIRLARFQKPGFFNDPDFLNVDHPSYSMDEKKSHFALWCVFSAPLLLSADLTALSNAEIQYLTNRRLIDVNQDSLVQQATLVSSDTTWDVLTKSIDNGDRVVAVLNKGNSPGSLFISWERLGFSLVPLQRIDFVTVEDLWTGKRRQTRVSLKGISVTAVPSHGTAVYRISQKASGVTPTGLIFNSKSLKCLTDSWSGLVRWSACDGSDAQVWKVQPEGLISSLLQPGGCLMQIDQVFVSSRSPGRACDKWKYYVSGNLINTRSQLCLTEGTDGAAVTVSCGYLRNDQVLSLPIGVVVLETRQRDRWTLSENHVENDLGGSV</sequence>
<feature type="chain" id="PRO_5013129780" description="Alpha-galactosidase" evidence="14">
    <location>
        <begin position="21"/>
        <end position="558"/>
    </location>
</feature>
<keyword evidence="10 13" id="KW-1015">Disulfide bond</keyword>
<dbReference type="AlphaFoldDB" id="A0A2C5Z3F7"/>
<dbReference type="InterPro" id="IPR000772">
    <property type="entry name" value="Ricin_B_lectin"/>
</dbReference>
<evidence type="ECO:0000256" key="7">
    <source>
        <dbReference type="ARBA" id="ARBA00022729"/>
    </source>
</evidence>
<dbReference type="PANTHER" id="PTHR11452">
    <property type="entry name" value="ALPHA-GALACTOSIDASE/ALPHA-N-ACETYLGALACTOSAMINIDASE"/>
    <property type="match status" value="1"/>
</dbReference>
<evidence type="ECO:0000313" key="18">
    <source>
        <dbReference type="Proteomes" id="UP000226431"/>
    </source>
</evidence>
<dbReference type="Pfam" id="PF16499">
    <property type="entry name" value="Melibiase_2"/>
    <property type="match status" value="1"/>
</dbReference>
<evidence type="ECO:0000256" key="8">
    <source>
        <dbReference type="ARBA" id="ARBA00022734"/>
    </source>
</evidence>
<dbReference type="InterPro" id="IPR041233">
    <property type="entry name" value="Melibiase_C"/>
</dbReference>
<dbReference type="Gene3D" id="3.20.20.70">
    <property type="entry name" value="Aldolase class I"/>
    <property type="match status" value="1"/>
</dbReference>
<dbReference type="GO" id="GO:0030246">
    <property type="term" value="F:carbohydrate binding"/>
    <property type="evidence" value="ECO:0007669"/>
    <property type="project" value="UniProtKB-KW"/>
</dbReference>
<dbReference type="GO" id="GO:0004557">
    <property type="term" value="F:alpha-galactosidase activity"/>
    <property type="evidence" value="ECO:0007669"/>
    <property type="project" value="UniProtKB-EC"/>
</dbReference>
<evidence type="ECO:0000313" key="17">
    <source>
        <dbReference type="EMBL" id="PHH76365.1"/>
    </source>
</evidence>
<dbReference type="SUPFAM" id="SSF51445">
    <property type="entry name" value="(Trans)glycosidases"/>
    <property type="match status" value="1"/>
</dbReference>
<name>A0A2C5Z3F7_9HYPO</name>
<dbReference type="CDD" id="cd14792">
    <property type="entry name" value="GH27"/>
    <property type="match status" value="1"/>
</dbReference>
<keyword evidence="12 13" id="KW-0326">Glycosidase</keyword>
<dbReference type="InterPro" id="IPR013780">
    <property type="entry name" value="Glyco_hydro_b"/>
</dbReference>
<keyword evidence="7 14" id="KW-0732">Signal</keyword>
<dbReference type="GO" id="GO:0005975">
    <property type="term" value="P:carbohydrate metabolic process"/>
    <property type="evidence" value="ECO:0007669"/>
    <property type="project" value="InterPro"/>
</dbReference>
<dbReference type="Gene3D" id="2.60.40.1180">
    <property type="entry name" value="Golgi alpha-mannosidase II"/>
    <property type="match status" value="1"/>
</dbReference>
<keyword evidence="8" id="KW-0430">Lectin</keyword>
<dbReference type="FunFam" id="3.20.20.70:FF:000177">
    <property type="entry name" value="Alpha-galactosidase"/>
    <property type="match status" value="1"/>
</dbReference>
<dbReference type="CDD" id="cd23425">
    <property type="entry name" value="beta-trefoil_Ricin_AglA"/>
    <property type="match status" value="1"/>
</dbReference>
<feature type="domain" description="Alpha galactosidase C-terminal" evidence="16">
    <location>
        <begin position="323"/>
        <end position="406"/>
    </location>
</feature>
<dbReference type="InterPro" id="IPR002241">
    <property type="entry name" value="Glyco_hydro_27"/>
</dbReference>
<comment type="caution">
    <text evidence="17">The sequence shown here is derived from an EMBL/GenBank/DDBJ whole genome shotgun (WGS) entry which is preliminary data.</text>
</comment>
<evidence type="ECO:0000256" key="4">
    <source>
        <dbReference type="ARBA" id="ARBA00009743"/>
    </source>
</evidence>
<dbReference type="GO" id="GO:0005576">
    <property type="term" value="C:extracellular region"/>
    <property type="evidence" value="ECO:0007669"/>
    <property type="project" value="UniProtKB-SubCell"/>
</dbReference>
<dbReference type="Proteomes" id="UP000226431">
    <property type="component" value="Unassembled WGS sequence"/>
</dbReference>
<feature type="domain" description="Ricin B lectin" evidence="15">
    <location>
        <begin position="416"/>
        <end position="520"/>
    </location>
</feature>
<organism evidence="17 18">
    <name type="scientific">Ophiocordyceps camponoti-rufipedis</name>
    <dbReference type="NCBI Taxonomy" id="2004952"/>
    <lineage>
        <taxon>Eukaryota</taxon>
        <taxon>Fungi</taxon>
        <taxon>Dikarya</taxon>
        <taxon>Ascomycota</taxon>
        <taxon>Pezizomycotina</taxon>
        <taxon>Sordariomycetes</taxon>
        <taxon>Hypocreomycetidae</taxon>
        <taxon>Hypocreales</taxon>
        <taxon>Ophiocordycipitaceae</taxon>
        <taxon>Ophiocordyceps</taxon>
    </lineage>
</organism>
<dbReference type="Pfam" id="PF00652">
    <property type="entry name" value="Ricin_B_lectin"/>
    <property type="match status" value="1"/>
</dbReference>
<evidence type="ECO:0000256" key="2">
    <source>
        <dbReference type="ARBA" id="ARBA00003969"/>
    </source>
</evidence>
<evidence type="ECO:0000259" key="16">
    <source>
        <dbReference type="Pfam" id="PF17801"/>
    </source>
</evidence>
<dbReference type="SUPFAM" id="SSF51011">
    <property type="entry name" value="Glycosyl hydrolase domain"/>
    <property type="match status" value="1"/>
</dbReference>
<reference evidence="17 18" key="1">
    <citation type="submission" date="2017-06" db="EMBL/GenBank/DDBJ databases">
        <title>Ant-infecting Ophiocordyceps genomes reveal a high diversity of potential behavioral manipulation genes and a possible major role for enterotoxins.</title>
        <authorList>
            <person name="De Bekker C."/>
            <person name="Evans H.C."/>
            <person name="Brachmann A."/>
            <person name="Hughes D.P."/>
        </authorList>
    </citation>
    <scope>NUCLEOTIDE SEQUENCE [LARGE SCALE GENOMIC DNA]</scope>
    <source>
        <strain evidence="17 18">Map16</strain>
    </source>
</reference>